<dbReference type="AlphaFoldDB" id="A0A9X2VV03"/>
<dbReference type="Pfam" id="PF07987">
    <property type="entry name" value="DUF1775"/>
    <property type="match status" value="1"/>
</dbReference>
<feature type="signal peptide" evidence="2">
    <location>
        <begin position="1"/>
        <end position="34"/>
    </location>
</feature>
<accession>A0A9X2VV03</accession>
<dbReference type="InterPro" id="IPR012533">
    <property type="entry name" value="YcnI-copper_dom"/>
</dbReference>
<dbReference type="EMBL" id="JANYMP010000022">
    <property type="protein sequence ID" value="MCS7482108.1"/>
    <property type="molecule type" value="Genomic_DNA"/>
</dbReference>
<evidence type="ECO:0000259" key="3">
    <source>
        <dbReference type="Pfam" id="PF07987"/>
    </source>
</evidence>
<gene>
    <name evidence="4" type="ORF">NZH93_35110</name>
</gene>
<evidence type="ECO:0000256" key="2">
    <source>
        <dbReference type="SAM" id="SignalP"/>
    </source>
</evidence>
<feature type="chain" id="PRO_5040720160" evidence="2">
    <location>
        <begin position="35"/>
        <end position="255"/>
    </location>
</feature>
<keyword evidence="1" id="KW-0472">Membrane</keyword>
<evidence type="ECO:0000256" key="1">
    <source>
        <dbReference type="SAM" id="Phobius"/>
    </source>
</evidence>
<keyword evidence="1" id="KW-1133">Transmembrane helix</keyword>
<keyword evidence="5" id="KW-1185">Reference proteome</keyword>
<protein>
    <submittedName>
        <fullName evidence="4">YcnI family protein</fullName>
    </submittedName>
</protein>
<name>A0A9X2VV03_9PSEU</name>
<feature type="transmembrane region" description="Helical" evidence="1">
    <location>
        <begin position="223"/>
        <end position="244"/>
    </location>
</feature>
<organism evidence="4 5">
    <name type="scientific">Umezawaea endophytica</name>
    <dbReference type="NCBI Taxonomy" id="1654476"/>
    <lineage>
        <taxon>Bacteria</taxon>
        <taxon>Bacillati</taxon>
        <taxon>Actinomycetota</taxon>
        <taxon>Actinomycetes</taxon>
        <taxon>Pseudonocardiales</taxon>
        <taxon>Pseudonocardiaceae</taxon>
        <taxon>Umezawaea</taxon>
    </lineage>
</organism>
<dbReference type="InterPro" id="IPR038507">
    <property type="entry name" value="YcnI-like_sf"/>
</dbReference>
<feature type="domain" description="YncI copper-binding" evidence="3">
    <location>
        <begin position="35"/>
        <end position="185"/>
    </location>
</feature>
<evidence type="ECO:0000313" key="4">
    <source>
        <dbReference type="EMBL" id="MCS7482108.1"/>
    </source>
</evidence>
<reference evidence="4" key="1">
    <citation type="submission" date="2022-08" db="EMBL/GenBank/DDBJ databases">
        <authorList>
            <person name="Tistechok S."/>
            <person name="Samborskyy M."/>
            <person name="Roman I."/>
        </authorList>
    </citation>
    <scope>NUCLEOTIDE SEQUENCE</scope>
    <source>
        <strain evidence="4">DSM 103496</strain>
    </source>
</reference>
<proteinExistence type="predicted"/>
<dbReference type="Proteomes" id="UP001141259">
    <property type="component" value="Unassembled WGS sequence"/>
</dbReference>
<keyword evidence="1" id="KW-0812">Transmembrane</keyword>
<dbReference type="Gene3D" id="2.60.40.2230">
    <property type="entry name" value="Uncharacterised protein YcnI-like PF07987, DUF1775"/>
    <property type="match status" value="1"/>
</dbReference>
<sequence length="255" mass="25578">MSTNRFGVRTLARGAAVLSAAGVIALSTAGLASAHVTASTPSPATKGGYTKVTIRVPNERPDAGTVKLQLTLPPEYPLASVSSKPVPGWKVEVVKAKLPKPITSHGKEVTEAPSTVTWTADAGVQIEPGQFNEFDLSVGPLPEDTDRLLLPTTQTYSSGEVVAWDAPPAAEGAAEPAKPAPVLNLVAKAGGADAHNASATAAGSDEHSETTTAAAGTDTTARYLGGAGLVVGALGLGFGAGAVLRSRRGSGKPAA</sequence>
<keyword evidence="2" id="KW-0732">Signal</keyword>
<comment type="caution">
    <text evidence="4">The sequence shown here is derived from an EMBL/GenBank/DDBJ whole genome shotgun (WGS) entry which is preliminary data.</text>
</comment>
<dbReference type="CDD" id="cd08545">
    <property type="entry name" value="YcnI_like"/>
    <property type="match status" value="1"/>
</dbReference>
<evidence type="ECO:0000313" key="5">
    <source>
        <dbReference type="Proteomes" id="UP001141259"/>
    </source>
</evidence>